<dbReference type="Gene3D" id="3.55.50.30">
    <property type="match status" value="1"/>
</dbReference>
<evidence type="ECO:0000256" key="8">
    <source>
        <dbReference type="SAM" id="SignalP"/>
    </source>
</evidence>
<evidence type="ECO:0000256" key="1">
    <source>
        <dbReference type="ARBA" id="ARBA00004571"/>
    </source>
</evidence>
<organism evidence="10 11">
    <name type="scientific">Sphingobacterium psychroaquaticum</name>
    <dbReference type="NCBI Taxonomy" id="561061"/>
    <lineage>
        <taxon>Bacteria</taxon>
        <taxon>Pseudomonadati</taxon>
        <taxon>Bacteroidota</taxon>
        <taxon>Sphingobacteriia</taxon>
        <taxon>Sphingobacteriales</taxon>
        <taxon>Sphingobacteriaceae</taxon>
        <taxon>Sphingobacterium</taxon>
    </lineage>
</organism>
<dbReference type="Gene3D" id="2.60.40.1120">
    <property type="entry name" value="Carboxypeptidase-like, regulatory domain"/>
    <property type="match status" value="1"/>
</dbReference>
<name>A0A1X7I9Q2_9SPHI</name>
<keyword evidence="2 7" id="KW-0813">Transport</keyword>
<dbReference type="EMBL" id="FXAU01000001">
    <property type="protein sequence ID" value="SMG11389.1"/>
    <property type="molecule type" value="Genomic_DNA"/>
</dbReference>
<dbReference type="Proteomes" id="UP000192980">
    <property type="component" value="Unassembled WGS sequence"/>
</dbReference>
<dbReference type="Gene3D" id="2.170.130.10">
    <property type="entry name" value="TonB-dependent receptor, plug domain"/>
    <property type="match status" value="1"/>
</dbReference>
<dbReference type="InterPro" id="IPR012910">
    <property type="entry name" value="Plug_dom"/>
</dbReference>
<keyword evidence="4 7" id="KW-0812">Transmembrane</keyword>
<dbReference type="PROSITE" id="PS52016">
    <property type="entry name" value="TONB_DEPENDENT_REC_3"/>
    <property type="match status" value="1"/>
</dbReference>
<accession>A0A1X7I9Q2</accession>
<keyword evidence="5 7" id="KW-0472">Membrane</keyword>
<dbReference type="Gene3D" id="2.40.170.20">
    <property type="entry name" value="TonB-dependent receptor, beta-barrel domain"/>
    <property type="match status" value="1"/>
</dbReference>
<dbReference type="InterPro" id="IPR037066">
    <property type="entry name" value="Plug_dom_sf"/>
</dbReference>
<keyword evidence="11" id="KW-1185">Reference proteome</keyword>
<evidence type="ECO:0000313" key="11">
    <source>
        <dbReference type="Proteomes" id="UP000192980"/>
    </source>
</evidence>
<comment type="subcellular location">
    <subcellularLocation>
        <location evidence="1 7">Cell outer membrane</location>
        <topology evidence="1 7">Multi-pass membrane protein</topology>
    </subcellularLocation>
</comment>
<evidence type="ECO:0000256" key="2">
    <source>
        <dbReference type="ARBA" id="ARBA00022448"/>
    </source>
</evidence>
<comment type="similarity">
    <text evidence="7">Belongs to the TonB-dependent receptor family.</text>
</comment>
<dbReference type="AlphaFoldDB" id="A0A1X7I9Q2"/>
<reference evidence="10 11" key="1">
    <citation type="submission" date="2017-04" db="EMBL/GenBank/DDBJ databases">
        <authorList>
            <person name="Afonso C.L."/>
            <person name="Miller P.J."/>
            <person name="Scott M.A."/>
            <person name="Spackman E."/>
            <person name="Goraichik I."/>
            <person name="Dimitrov K.M."/>
            <person name="Suarez D.L."/>
            <person name="Swayne D.E."/>
        </authorList>
    </citation>
    <scope>NUCLEOTIDE SEQUENCE [LARGE SCALE GENOMIC DNA]</scope>
    <source>
        <strain evidence="10 11">DSM 22418</strain>
    </source>
</reference>
<dbReference type="OrthoDB" id="9768177at2"/>
<evidence type="ECO:0000256" key="3">
    <source>
        <dbReference type="ARBA" id="ARBA00022452"/>
    </source>
</evidence>
<dbReference type="SUPFAM" id="SSF49464">
    <property type="entry name" value="Carboxypeptidase regulatory domain-like"/>
    <property type="match status" value="1"/>
</dbReference>
<feature type="chain" id="PRO_5013185850" evidence="8">
    <location>
        <begin position="34"/>
        <end position="1113"/>
    </location>
</feature>
<dbReference type="InterPro" id="IPR039426">
    <property type="entry name" value="TonB-dep_rcpt-like"/>
</dbReference>
<dbReference type="InterPro" id="IPR008969">
    <property type="entry name" value="CarboxyPept-like_regulatory"/>
</dbReference>
<feature type="domain" description="TonB-dependent receptor plug" evidence="9">
    <location>
        <begin position="226"/>
        <end position="332"/>
    </location>
</feature>
<evidence type="ECO:0000259" key="9">
    <source>
        <dbReference type="Pfam" id="PF07715"/>
    </source>
</evidence>
<protein>
    <submittedName>
        <fullName evidence="10">TonB-linked outer membrane protein, SusC/RagA family</fullName>
    </submittedName>
</protein>
<dbReference type="Pfam" id="PF13715">
    <property type="entry name" value="CarbopepD_reg_2"/>
    <property type="match status" value="1"/>
</dbReference>
<proteinExistence type="inferred from homology"/>
<dbReference type="NCBIfam" id="TIGR04057">
    <property type="entry name" value="SusC_RagA_signa"/>
    <property type="match status" value="1"/>
</dbReference>
<dbReference type="Pfam" id="PF07715">
    <property type="entry name" value="Plug"/>
    <property type="match status" value="1"/>
</dbReference>
<evidence type="ECO:0000313" key="10">
    <source>
        <dbReference type="EMBL" id="SMG11389.1"/>
    </source>
</evidence>
<evidence type="ECO:0000256" key="4">
    <source>
        <dbReference type="ARBA" id="ARBA00022692"/>
    </source>
</evidence>
<evidence type="ECO:0000256" key="7">
    <source>
        <dbReference type="PROSITE-ProRule" id="PRU01360"/>
    </source>
</evidence>
<dbReference type="InterPro" id="IPR036942">
    <property type="entry name" value="Beta-barrel_TonB_sf"/>
</dbReference>
<gene>
    <name evidence="10" type="ORF">SAMN05660862_0609</name>
</gene>
<sequence>MKKKRIIVHSKTVMRISVAQILLLALGNTVGMASPAVGQAVLDAKISVSAENNTIKNTLKNISNRYQIEFVYSPTAIDANRKISSKLENQSLAFFLKNALRPYGIDYKIHENKVILYAKPAGTEMEESRLEKQVRTVKGRVVDETGKPLGGVSVVAAGTTAGTTSDASGGYELPIPDGATSLTFSFIGYLKQEVQIGNQTVINVSLTVDNQALSEVVVVGYGTQKRSDVTGAVSTINVNTAKAIPTTNISEMIRGQAAGVAVSLGSARPGGTSNILIRGQRSITGSNAPLVVLDGFPIENINDVNPDDIASIEILKDASSQAIYGARASNGVILITSKKGKEGKTAIAASTYLTSQKLTKNFDLYSPEEFAQFRREAKRTSNGGVFLPKDADNFGGEKAPEYLNYIAGNFADWEDAVLKNGRISNSTLSINGGSAQTKVFSSLNYFNQSGLIPSSGYKRGNFRLNLNHKVSEKISIEANLNAALDEQKKESTGLDFITINPFTGPYDINGNLVNNVAGVNASSSTINPLWNIRESSNDVKSNFYNLNLVGNYKILDNLTYKINALFSNKNVDEGSYRTRLHQEGMGSVNGKAMVSDLKRQEYLIENILTYKLNIGDIHDIDVTAVQSINQIDNSLTSTQANNFPNDLLGYKGISSALNFKTLRNDDRRRLLSYMGRVRYSLLDKYLVTVTARQDGASVFSANDKWSFFPAASLAWKIHQEEFLKPVSAINELKARVSYGSVGNQALSPYQTLGLVNVHNYVFNGNIVGGSLPGSQLPNPGITWETSTTLNAGLDFGLLENRITGSVDYYTTRTRDLLLTVPVNSLTGFTSTIANGGESKNSGIEALVNYAIIRNQDFKWSINATFAKNKNEIVKTGLVDAQGRPRDDENNSRFIGSPITVINSYAFDGIFQTDEEAKSSAQANTPNFQTPASLIAGAIRLKDINGDGIINDDDKVRYKTQPDWIGSFATTFSYKGIDLLADFYYVKGAMKRNPYLSDFNQGGTFQSVRNGIKVDYWTPERPSNEYPRPSFDMAPANIGALSVTDASYFRLRTFSVGYTLPKSFVSKANLSSLRFYFTGTNLWTATKYKSYNPENNPNEFPDAKSFTFGINLGL</sequence>
<keyword evidence="3 7" id="KW-1134">Transmembrane beta strand</keyword>
<dbReference type="NCBIfam" id="TIGR04056">
    <property type="entry name" value="OMP_RagA_SusC"/>
    <property type="match status" value="1"/>
</dbReference>
<evidence type="ECO:0000256" key="6">
    <source>
        <dbReference type="ARBA" id="ARBA00023237"/>
    </source>
</evidence>
<dbReference type="SUPFAM" id="SSF56935">
    <property type="entry name" value="Porins"/>
    <property type="match status" value="1"/>
</dbReference>
<keyword evidence="8" id="KW-0732">Signal</keyword>
<feature type="signal peptide" evidence="8">
    <location>
        <begin position="1"/>
        <end position="33"/>
    </location>
</feature>
<dbReference type="InterPro" id="IPR023996">
    <property type="entry name" value="TonB-dep_OMP_SusC/RagA"/>
</dbReference>
<dbReference type="GO" id="GO:0009279">
    <property type="term" value="C:cell outer membrane"/>
    <property type="evidence" value="ECO:0007669"/>
    <property type="project" value="UniProtKB-SubCell"/>
</dbReference>
<keyword evidence="6 7" id="KW-0998">Cell outer membrane</keyword>
<evidence type="ECO:0000256" key="5">
    <source>
        <dbReference type="ARBA" id="ARBA00023136"/>
    </source>
</evidence>
<dbReference type="STRING" id="561061.SAMN05660862_0609"/>
<dbReference type="InterPro" id="IPR023997">
    <property type="entry name" value="TonB-dep_OMP_SusC/RagA_CS"/>
</dbReference>